<dbReference type="RefSeq" id="XP_062795251.1">
    <property type="nucleotide sequence ID" value="XM_062939200.1"/>
</dbReference>
<dbReference type="GeneID" id="87959640"/>
<sequence length="360" mass="40727">MSTLADSMILSPHPTPSESFQVEDTDGDEEMNELDEYEKQRIANIKERDNLLASLGLNNTSTRVFGSKPKLKTKQPIFSSEEARRRRELKAKDAASRRITEPSRRSNRIAAKEVELKSLADDDDLTPPPSLSKGIERKPFIPKAKARTLLPGPSYSSSSPDEESFSPAQKPTRGQDGRLIFEGRWKDVFTPNLTPEEMFKGGAFGGAFFADTYSNILKSPLSAKGDLSSLPFTLPNSSKLLTNPYPDGENNRFRVRAGQSLQEWEKAGWIWSEDPRGWAQWYVRFWEGRRGRDDDRQVRRWMKVAGPTGRFKRALLKKLVQSGGRSAVADEDVGAVLRQCLWQWGYEMTEVEFDKAMNGE</sequence>
<evidence type="ECO:0000256" key="1">
    <source>
        <dbReference type="SAM" id="MobiDB-lite"/>
    </source>
</evidence>
<accession>A0ABZ1DCU0</accession>
<dbReference type="EMBL" id="CP141891">
    <property type="protein sequence ID" value="WRT70512.1"/>
    <property type="molecule type" value="Genomic_DNA"/>
</dbReference>
<organism evidence="2 3">
    <name type="scientific">Kwoniella shivajii</name>
    <dbReference type="NCBI Taxonomy" id="564305"/>
    <lineage>
        <taxon>Eukaryota</taxon>
        <taxon>Fungi</taxon>
        <taxon>Dikarya</taxon>
        <taxon>Basidiomycota</taxon>
        <taxon>Agaricomycotina</taxon>
        <taxon>Tremellomycetes</taxon>
        <taxon>Tremellales</taxon>
        <taxon>Cryptococcaceae</taxon>
        <taxon>Kwoniella</taxon>
    </lineage>
</organism>
<proteinExistence type="predicted"/>
<feature type="compositionally biased region" description="Basic and acidic residues" evidence="1">
    <location>
        <begin position="81"/>
        <end position="112"/>
    </location>
</feature>
<name>A0ABZ1DCU0_9TREE</name>
<keyword evidence="3" id="KW-1185">Reference proteome</keyword>
<dbReference type="PANTHER" id="PTHR37948:SF1">
    <property type="entry name" value="BLL5189 PROTEIN"/>
    <property type="match status" value="1"/>
</dbReference>
<feature type="region of interest" description="Disordered" evidence="1">
    <location>
        <begin position="119"/>
        <end position="138"/>
    </location>
</feature>
<feature type="compositionally biased region" description="Acidic residues" evidence="1">
    <location>
        <begin position="21"/>
        <end position="31"/>
    </location>
</feature>
<feature type="region of interest" description="Disordered" evidence="1">
    <location>
        <begin position="1"/>
        <end position="31"/>
    </location>
</feature>
<evidence type="ECO:0000313" key="3">
    <source>
        <dbReference type="Proteomes" id="UP001329825"/>
    </source>
</evidence>
<dbReference type="Proteomes" id="UP001329825">
    <property type="component" value="Chromosome 11"/>
</dbReference>
<feature type="region of interest" description="Disordered" evidence="1">
    <location>
        <begin position="147"/>
        <end position="177"/>
    </location>
</feature>
<evidence type="ECO:0008006" key="4">
    <source>
        <dbReference type="Google" id="ProtNLM"/>
    </source>
</evidence>
<gene>
    <name evidence="2" type="ORF">IL334_007510</name>
</gene>
<feature type="region of interest" description="Disordered" evidence="1">
    <location>
        <begin position="66"/>
        <end position="112"/>
    </location>
</feature>
<reference evidence="2 3" key="1">
    <citation type="submission" date="2024-01" db="EMBL/GenBank/DDBJ databases">
        <title>Comparative genomics of Cryptococcus and Kwoniella reveals pathogenesis evolution and contrasting modes of karyotype evolution via chromosome fusion or intercentromeric recombination.</title>
        <authorList>
            <person name="Coelho M.A."/>
            <person name="David-Palma M."/>
            <person name="Shea T."/>
            <person name="Bowers K."/>
            <person name="McGinley-Smith S."/>
            <person name="Mohammad A.W."/>
            <person name="Gnirke A."/>
            <person name="Yurkov A.M."/>
            <person name="Nowrousian M."/>
            <person name="Sun S."/>
            <person name="Cuomo C.A."/>
            <person name="Heitman J."/>
        </authorList>
    </citation>
    <scope>NUCLEOTIDE SEQUENCE [LARGE SCALE GENOMIC DNA]</scope>
    <source>
        <strain evidence="2">CBS 11374</strain>
    </source>
</reference>
<dbReference type="PANTHER" id="PTHR37948">
    <property type="entry name" value="ZGC:113208"/>
    <property type="match status" value="1"/>
</dbReference>
<evidence type="ECO:0000313" key="2">
    <source>
        <dbReference type="EMBL" id="WRT70512.1"/>
    </source>
</evidence>
<protein>
    <recommendedName>
        <fullName evidence="4">Transcription activator GCR1-like domain-containing protein</fullName>
    </recommendedName>
</protein>